<evidence type="ECO:0000313" key="5">
    <source>
        <dbReference type="Proteomes" id="UP000324298"/>
    </source>
</evidence>
<dbReference type="InterPro" id="IPR036663">
    <property type="entry name" value="Fumarylacetoacetase_C_sf"/>
</dbReference>
<gene>
    <name evidence="4" type="ORF">ET418_13750</name>
</gene>
<comment type="caution">
    <text evidence="4">The sequence shown here is derived from an EMBL/GenBank/DDBJ whole genome shotgun (WGS) entry which is preliminary data.</text>
</comment>
<dbReference type="GO" id="GO:0019752">
    <property type="term" value="P:carboxylic acid metabolic process"/>
    <property type="evidence" value="ECO:0007669"/>
    <property type="project" value="UniProtKB-ARBA"/>
</dbReference>
<dbReference type="GO" id="GO:0018773">
    <property type="term" value="F:acetylpyruvate hydrolase activity"/>
    <property type="evidence" value="ECO:0007669"/>
    <property type="project" value="TreeGrafter"/>
</dbReference>
<name>A0A5A9XDW7_9BACT</name>
<evidence type="ECO:0000259" key="3">
    <source>
        <dbReference type="Pfam" id="PF01557"/>
    </source>
</evidence>
<reference evidence="4 5" key="1">
    <citation type="submission" date="2019-04" db="EMBL/GenBank/DDBJ databases">
        <title>Geobacter ruber sp. nov., ferric-reducing bacteria isolated from paddy soil.</title>
        <authorList>
            <person name="Xu Z."/>
            <person name="Masuda Y."/>
            <person name="Itoh H."/>
            <person name="Senoo K."/>
        </authorList>
    </citation>
    <scope>NUCLEOTIDE SEQUENCE [LARGE SCALE GENOMIC DNA]</scope>
    <source>
        <strain evidence="4 5">Red88</strain>
    </source>
</reference>
<dbReference type="PANTHER" id="PTHR11820:SF7">
    <property type="entry name" value="ACYLPYRUVASE FAHD1, MITOCHONDRIAL"/>
    <property type="match status" value="1"/>
</dbReference>
<dbReference type="OrthoDB" id="5197601at2"/>
<dbReference type="Proteomes" id="UP000324298">
    <property type="component" value="Unassembled WGS sequence"/>
</dbReference>
<organism evidence="4 5">
    <name type="scientific">Oryzomonas rubra</name>
    <dbReference type="NCBI Taxonomy" id="2509454"/>
    <lineage>
        <taxon>Bacteria</taxon>
        <taxon>Pseudomonadati</taxon>
        <taxon>Thermodesulfobacteriota</taxon>
        <taxon>Desulfuromonadia</taxon>
        <taxon>Geobacterales</taxon>
        <taxon>Geobacteraceae</taxon>
        <taxon>Oryzomonas</taxon>
    </lineage>
</organism>
<dbReference type="SUPFAM" id="SSF56529">
    <property type="entry name" value="FAH"/>
    <property type="match status" value="1"/>
</dbReference>
<keyword evidence="5" id="KW-1185">Reference proteome</keyword>
<dbReference type="EMBL" id="SRSD01000008">
    <property type="protein sequence ID" value="KAA0889831.1"/>
    <property type="molecule type" value="Genomic_DNA"/>
</dbReference>
<evidence type="ECO:0000256" key="1">
    <source>
        <dbReference type="ARBA" id="ARBA00010211"/>
    </source>
</evidence>
<proteinExistence type="inferred from homology"/>
<dbReference type="Pfam" id="PF01557">
    <property type="entry name" value="FAA_hydrolase"/>
    <property type="match status" value="1"/>
</dbReference>
<dbReference type="Gene3D" id="3.90.850.10">
    <property type="entry name" value="Fumarylacetoacetase-like, C-terminal domain"/>
    <property type="match status" value="1"/>
</dbReference>
<dbReference type="InterPro" id="IPR011234">
    <property type="entry name" value="Fumarylacetoacetase-like_C"/>
</dbReference>
<keyword evidence="2" id="KW-0479">Metal-binding</keyword>
<dbReference type="NCBIfam" id="NF007967">
    <property type="entry name" value="PRK10691.1"/>
    <property type="match status" value="1"/>
</dbReference>
<dbReference type="PANTHER" id="PTHR11820">
    <property type="entry name" value="ACYLPYRUVASE"/>
    <property type="match status" value="1"/>
</dbReference>
<keyword evidence="4" id="KW-0378">Hydrolase</keyword>
<feature type="domain" description="Fumarylacetoacetase-like C-terminal" evidence="3">
    <location>
        <begin position="17"/>
        <end position="217"/>
    </location>
</feature>
<evidence type="ECO:0000256" key="2">
    <source>
        <dbReference type="ARBA" id="ARBA00022723"/>
    </source>
</evidence>
<dbReference type="GO" id="GO:0046872">
    <property type="term" value="F:metal ion binding"/>
    <property type="evidence" value="ECO:0007669"/>
    <property type="project" value="UniProtKB-KW"/>
</dbReference>
<dbReference type="RefSeq" id="WP_149308447.1">
    <property type="nucleotide sequence ID" value="NZ_SRSD01000008.1"/>
</dbReference>
<accession>A0A5A9XDW7</accession>
<dbReference type="AlphaFoldDB" id="A0A5A9XDW7"/>
<comment type="similarity">
    <text evidence="1">Belongs to the FAH family.</text>
</comment>
<sequence>MKTAKIPATDNEYLIGKILCIGRNYVDHIKELGNETPAAPVVFLKPATAVVDDGGTVVIPPYSTACHYEAELAVLIGTDGKDIPEAEALSHVAGYGVAIDMTLRDVQDSLKKKGLPWEIAKGFDTSCPLSVFTPAAQVPDPQDLTIRLLLNGAERQNGSTGLMINPVARIISYLSTIFTLEEGDVILTGTPAGVGRVQPGDGMVAEITGVGRMSVTVE</sequence>
<dbReference type="FunFam" id="3.90.850.10:FF:000003">
    <property type="entry name" value="Fumarylacetoacetate hydrolase domain-containing 1"/>
    <property type="match status" value="1"/>
</dbReference>
<evidence type="ECO:0000313" key="4">
    <source>
        <dbReference type="EMBL" id="KAA0889831.1"/>
    </source>
</evidence>
<protein>
    <submittedName>
        <fullName evidence="4">Fumarylacetoacetate hydrolase family protein</fullName>
    </submittedName>
</protein>